<dbReference type="RefSeq" id="WP_201800824.1">
    <property type="nucleotide sequence ID" value="NZ_RSCL01000019.1"/>
</dbReference>
<dbReference type="Proteomes" id="UP000271624">
    <property type="component" value="Unassembled WGS sequence"/>
</dbReference>
<evidence type="ECO:0000256" key="3">
    <source>
        <dbReference type="ARBA" id="ARBA00022630"/>
    </source>
</evidence>
<evidence type="ECO:0000313" key="10">
    <source>
        <dbReference type="Proteomes" id="UP000271624"/>
    </source>
</evidence>
<dbReference type="GO" id="GO:0034599">
    <property type="term" value="P:cellular response to oxidative stress"/>
    <property type="evidence" value="ECO:0007669"/>
    <property type="project" value="TreeGrafter"/>
</dbReference>
<dbReference type="GO" id="GO:0045454">
    <property type="term" value="P:cell redox homeostasis"/>
    <property type="evidence" value="ECO:0007669"/>
    <property type="project" value="InterPro"/>
</dbReference>
<reference evidence="9" key="2">
    <citation type="journal article" date="2019" name="Genome Biol. Evol.">
        <title>Day and night: Metabolic profiles and evolutionary relationships of six axenic non-marine cyanobacteria.</title>
        <authorList>
            <person name="Will S.E."/>
            <person name="Henke P."/>
            <person name="Boedeker C."/>
            <person name="Huang S."/>
            <person name="Brinkmann H."/>
            <person name="Rohde M."/>
            <person name="Jarek M."/>
            <person name="Friedl T."/>
            <person name="Seufert S."/>
            <person name="Schumacher M."/>
            <person name="Overmann J."/>
            <person name="Neumann-Schaal M."/>
            <person name="Petersen J."/>
        </authorList>
    </citation>
    <scope>NUCLEOTIDE SEQUENCE [LARGE SCALE GENOMIC DNA]</scope>
    <source>
        <strain evidence="9">PCC 7102</strain>
    </source>
</reference>
<evidence type="ECO:0000256" key="2">
    <source>
        <dbReference type="ARBA" id="ARBA00007532"/>
    </source>
</evidence>
<dbReference type="GO" id="GO:0005829">
    <property type="term" value="C:cytosol"/>
    <property type="evidence" value="ECO:0007669"/>
    <property type="project" value="TreeGrafter"/>
</dbReference>
<dbReference type="PANTHER" id="PTHR42737:SF2">
    <property type="entry name" value="GLUTATHIONE REDUCTASE"/>
    <property type="match status" value="1"/>
</dbReference>
<evidence type="ECO:0000256" key="6">
    <source>
        <dbReference type="ARBA" id="ARBA00023157"/>
    </source>
</evidence>
<keyword evidence="7" id="KW-0676">Redox-active center</keyword>
<dbReference type="PANTHER" id="PTHR42737">
    <property type="entry name" value="GLUTATHIONE REDUCTASE"/>
    <property type="match status" value="1"/>
</dbReference>
<name>A0A3S1CDS4_9CYAN</name>
<organism evidence="9 10">
    <name type="scientific">Dulcicalothrix desertica PCC 7102</name>
    <dbReference type="NCBI Taxonomy" id="232991"/>
    <lineage>
        <taxon>Bacteria</taxon>
        <taxon>Bacillati</taxon>
        <taxon>Cyanobacteriota</taxon>
        <taxon>Cyanophyceae</taxon>
        <taxon>Nostocales</taxon>
        <taxon>Calotrichaceae</taxon>
        <taxon>Dulcicalothrix</taxon>
    </lineage>
</organism>
<evidence type="ECO:0000256" key="1">
    <source>
        <dbReference type="ARBA" id="ARBA00001974"/>
    </source>
</evidence>
<dbReference type="InterPro" id="IPR023753">
    <property type="entry name" value="FAD/NAD-binding_dom"/>
</dbReference>
<dbReference type="PRINTS" id="PR00411">
    <property type="entry name" value="PNDRDTASEI"/>
</dbReference>
<evidence type="ECO:0000313" key="9">
    <source>
        <dbReference type="EMBL" id="RUT01525.1"/>
    </source>
</evidence>
<comment type="caution">
    <text evidence="9">The sequence shown here is derived from an EMBL/GenBank/DDBJ whole genome shotgun (WGS) entry which is preliminary data.</text>
</comment>
<dbReference type="GO" id="GO:0006749">
    <property type="term" value="P:glutathione metabolic process"/>
    <property type="evidence" value="ECO:0007669"/>
    <property type="project" value="TreeGrafter"/>
</dbReference>
<dbReference type="InterPro" id="IPR046952">
    <property type="entry name" value="GSHR/TRXR-like"/>
</dbReference>
<evidence type="ECO:0000256" key="4">
    <source>
        <dbReference type="ARBA" id="ARBA00022827"/>
    </source>
</evidence>
<accession>A0A3S1CDS4</accession>
<evidence type="ECO:0000259" key="8">
    <source>
        <dbReference type="Pfam" id="PF07992"/>
    </source>
</evidence>
<comment type="similarity">
    <text evidence="2">Belongs to the class-I pyridine nucleotide-disulfide oxidoreductase family.</text>
</comment>
<dbReference type="GO" id="GO:0050660">
    <property type="term" value="F:flavin adenine dinucleotide binding"/>
    <property type="evidence" value="ECO:0007669"/>
    <property type="project" value="InterPro"/>
</dbReference>
<dbReference type="GO" id="GO:0004362">
    <property type="term" value="F:glutathione-disulfide reductase (NADPH) activity"/>
    <property type="evidence" value="ECO:0007669"/>
    <property type="project" value="TreeGrafter"/>
</dbReference>
<keyword evidence="3" id="KW-0285">Flavoprotein</keyword>
<dbReference type="AlphaFoldDB" id="A0A3S1CDS4"/>
<sequence length="291" mass="31580">MSFDYDLFVIGAGPGGVSAARLAATHGARVAIAERDKVGGTCVIHGCIPEKLMVYAASFSQVFDDADEYGWGKVQRRVNWPQFMAAKDKAIEHLSQLHIQHLNEAGVELIYGQTKFLDAHTLDVGGRKITADKILIAVGAEAVKPNIAGIQYAITSREMFELKQQPEHLAVIGSDQIAVKFAGSMNGLISKVTLIVPEDLVLPNRDQDIQTTVQESMIKNGIQVLCNTNVEKIEQVKDGLRLTLSGDNQDTITVNTVLCVTDRVPNLSGLDLEKGEHPVLAETPKRAGANR</sequence>
<dbReference type="PROSITE" id="PS00076">
    <property type="entry name" value="PYRIDINE_REDOX_1"/>
    <property type="match status" value="1"/>
</dbReference>
<gene>
    <name evidence="9" type="ORF">DSM106972_066220</name>
</gene>
<dbReference type="InterPro" id="IPR012999">
    <property type="entry name" value="Pyr_OxRdtase_I_AS"/>
</dbReference>
<keyword evidence="6" id="KW-1015">Disulfide bond</keyword>
<dbReference type="SUPFAM" id="SSF51905">
    <property type="entry name" value="FAD/NAD(P)-binding domain"/>
    <property type="match status" value="2"/>
</dbReference>
<dbReference type="EMBL" id="RSCL01000019">
    <property type="protein sequence ID" value="RUT01525.1"/>
    <property type="molecule type" value="Genomic_DNA"/>
</dbReference>
<proteinExistence type="inferred from homology"/>
<keyword evidence="10" id="KW-1185">Reference proteome</keyword>
<feature type="domain" description="FAD/NAD(P)-binding" evidence="8">
    <location>
        <begin position="5"/>
        <end position="270"/>
    </location>
</feature>
<protein>
    <recommendedName>
        <fullName evidence="8">FAD/NAD(P)-binding domain-containing protein</fullName>
    </recommendedName>
</protein>
<evidence type="ECO:0000256" key="5">
    <source>
        <dbReference type="ARBA" id="ARBA00023002"/>
    </source>
</evidence>
<dbReference type="Gene3D" id="3.50.50.60">
    <property type="entry name" value="FAD/NAD(P)-binding domain"/>
    <property type="match status" value="2"/>
</dbReference>
<keyword evidence="4" id="KW-0274">FAD</keyword>
<reference evidence="9" key="1">
    <citation type="submission" date="2018-12" db="EMBL/GenBank/DDBJ databases">
        <authorList>
            <person name="Will S."/>
            <person name="Neumann-Schaal M."/>
            <person name="Henke P."/>
        </authorList>
    </citation>
    <scope>NUCLEOTIDE SEQUENCE</scope>
    <source>
        <strain evidence="9">PCC 7102</strain>
    </source>
</reference>
<dbReference type="Pfam" id="PF07992">
    <property type="entry name" value="Pyr_redox_2"/>
    <property type="match status" value="1"/>
</dbReference>
<dbReference type="InterPro" id="IPR036188">
    <property type="entry name" value="FAD/NAD-bd_sf"/>
</dbReference>
<keyword evidence="5" id="KW-0560">Oxidoreductase</keyword>
<dbReference type="PRINTS" id="PR00368">
    <property type="entry name" value="FADPNR"/>
</dbReference>
<evidence type="ECO:0000256" key="7">
    <source>
        <dbReference type="ARBA" id="ARBA00023284"/>
    </source>
</evidence>
<comment type="cofactor">
    <cofactor evidence="1">
        <name>FAD</name>
        <dbReference type="ChEBI" id="CHEBI:57692"/>
    </cofactor>
</comment>